<reference evidence="1 2" key="1">
    <citation type="submission" date="2009-01" db="EMBL/GenBank/DDBJ databases">
        <authorList>
            <person name="Qin X."/>
            <person name="Bachman B."/>
            <person name="Battles P."/>
            <person name="Bell A."/>
            <person name="Bess C."/>
            <person name="Bickham C."/>
            <person name="Chaboub L."/>
            <person name="Chen D."/>
            <person name="Coyle M."/>
            <person name="Deiros D.R."/>
            <person name="Dinh H."/>
            <person name="Forbes L."/>
            <person name="Fowler G."/>
            <person name="Francisco L."/>
            <person name="Fu Q."/>
            <person name="Gubbala S."/>
            <person name="Hale W."/>
            <person name="Han Y."/>
            <person name="Hemphill L."/>
            <person name="Highlander S.K."/>
            <person name="Hirani K."/>
            <person name="Hogues M."/>
            <person name="Jackson L."/>
            <person name="Jakkamsetti A."/>
            <person name="Javaid M."/>
            <person name="Jiang H."/>
            <person name="Korchina V."/>
            <person name="Kovar C."/>
            <person name="Lara F."/>
            <person name="Lee S."/>
            <person name="Mata R."/>
            <person name="Mathew T."/>
            <person name="Moen C."/>
            <person name="Morales K."/>
            <person name="Munidasa M."/>
            <person name="Nazareth L."/>
            <person name="Ngo R."/>
            <person name="Nguyen L."/>
            <person name="Okwuonu G."/>
            <person name="Ongeri F."/>
            <person name="Patil S."/>
            <person name="Petrosino J."/>
            <person name="Pham C."/>
            <person name="Pham P."/>
            <person name="Pu L.-L."/>
            <person name="Puazo M."/>
            <person name="Raj R."/>
            <person name="Reid J."/>
            <person name="Rouhana J."/>
            <person name="Saada N."/>
            <person name="Shang Y."/>
            <person name="Simmons D."/>
            <person name="Thornton R."/>
            <person name="Warren J."/>
            <person name="Weissenberger G."/>
            <person name="Zhang J."/>
            <person name="Zhang L."/>
            <person name="Zhou C."/>
            <person name="Zhu D."/>
            <person name="Muzny D."/>
            <person name="Worley K."/>
            <person name="Gibbs R."/>
        </authorList>
    </citation>
    <scope>NUCLEOTIDE SEQUENCE [LARGE SCALE GENOMIC DNA]</scope>
    <source>
        <strain evidence="1 2">ATCC 51866</strain>
    </source>
</reference>
<proteinExistence type="predicted"/>
<gene>
    <name evidence="1" type="ORF">HMPREF0293_0020</name>
</gene>
<sequence length="46" mass="5425">MGDDVHGEFLFVCTRVNRWLIYILNRSFGLSTGWYCPQSRCDAFHI</sequence>
<dbReference type="EMBL" id="ACHF01000004">
    <property type="protein sequence ID" value="EEI64485.1"/>
    <property type="molecule type" value="Genomic_DNA"/>
</dbReference>
<dbReference type="Proteomes" id="UP000006237">
    <property type="component" value="Unassembled WGS sequence"/>
</dbReference>
<protein>
    <submittedName>
        <fullName evidence="1">Uncharacterized protein</fullName>
    </submittedName>
</protein>
<evidence type="ECO:0000313" key="1">
    <source>
        <dbReference type="EMBL" id="EEI64485.1"/>
    </source>
</evidence>
<evidence type="ECO:0000313" key="2">
    <source>
        <dbReference type="Proteomes" id="UP000006237"/>
    </source>
</evidence>
<organism evidence="1 2">
    <name type="scientific">Corynebacterium glucuronolyticum ATCC 51866</name>
    <dbReference type="NCBI Taxonomy" id="548478"/>
    <lineage>
        <taxon>Bacteria</taxon>
        <taxon>Bacillati</taxon>
        <taxon>Actinomycetota</taxon>
        <taxon>Actinomycetes</taxon>
        <taxon>Mycobacteriales</taxon>
        <taxon>Corynebacteriaceae</taxon>
        <taxon>Corynebacterium</taxon>
    </lineage>
</organism>
<accession>A0ABM9XTI2</accession>
<keyword evidence="2" id="KW-1185">Reference proteome</keyword>
<name>A0ABM9XTI2_9CORY</name>
<comment type="caution">
    <text evidence="1">The sequence shown here is derived from an EMBL/GenBank/DDBJ whole genome shotgun (WGS) entry which is preliminary data.</text>
</comment>